<evidence type="ECO:0000313" key="3">
    <source>
        <dbReference type="RefSeq" id="XP_023160659.1"/>
    </source>
</evidence>
<feature type="signal peptide" evidence="1">
    <location>
        <begin position="1"/>
        <end position="28"/>
    </location>
</feature>
<dbReference type="AlphaFoldDB" id="A0A6J1L8W8"/>
<dbReference type="Proteomes" id="UP000504633">
    <property type="component" value="Unplaced"/>
</dbReference>
<feature type="chain" id="PRO_5026973726" evidence="1">
    <location>
        <begin position="29"/>
        <end position="205"/>
    </location>
</feature>
<name>A0A6J1L8W8_DROHY</name>
<dbReference type="KEGG" id="dhe:111592581"/>
<gene>
    <name evidence="3" type="primary">LOC111592581</name>
</gene>
<keyword evidence="1" id="KW-0732">Signal</keyword>
<sequence>MQSSKYLSTSCSMWRIVFLFAVLHSANSNPITSCEKLETSLVREATTFGKRALSESVKLLQRIIDAAERLEPNEMDRIILDEITTFIERASHKVDFEELNDLLIWLMDFLDLYYHDEQDDSPELEEAEGLVDKLMRQFGFDTFEKNLEKQLYMFIERTEDHIEAYLRRQNIKETELPKWFTDFKDESDIEIKYLMLEDIIADLDC</sequence>
<dbReference type="RefSeq" id="XP_023160659.1">
    <property type="nucleotide sequence ID" value="XM_023304891.2"/>
</dbReference>
<dbReference type="OMA" id="KYMSTWS"/>
<keyword evidence="2" id="KW-1185">Reference proteome</keyword>
<evidence type="ECO:0000313" key="2">
    <source>
        <dbReference type="Proteomes" id="UP000504633"/>
    </source>
</evidence>
<protein>
    <submittedName>
        <fullName evidence="3">Uncharacterized protein LOC111592581</fullName>
    </submittedName>
</protein>
<reference evidence="3" key="1">
    <citation type="submission" date="2025-08" db="UniProtKB">
        <authorList>
            <consortium name="RefSeq"/>
        </authorList>
    </citation>
    <scope>IDENTIFICATION</scope>
    <source>
        <strain evidence="3">15085-1641.00</strain>
        <tissue evidence="3">Whole body</tissue>
    </source>
</reference>
<proteinExistence type="predicted"/>
<dbReference type="GeneID" id="111592581"/>
<evidence type="ECO:0000256" key="1">
    <source>
        <dbReference type="SAM" id="SignalP"/>
    </source>
</evidence>
<accession>A0A6J1L8W8</accession>
<dbReference type="OrthoDB" id="7848735at2759"/>
<organism evidence="2 3">
    <name type="scientific">Drosophila hydei</name>
    <name type="common">Fruit fly</name>
    <dbReference type="NCBI Taxonomy" id="7224"/>
    <lineage>
        <taxon>Eukaryota</taxon>
        <taxon>Metazoa</taxon>
        <taxon>Ecdysozoa</taxon>
        <taxon>Arthropoda</taxon>
        <taxon>Hexapoda</taxon>
        <taxon>Insecta</taxon>
        <taxon>Pterygota</taxon>
        <taxon>Neoptera</taxon>
        <taxon>Endopterygota</taxon>
        <taxon>Diptera</taxon>
        <taxon>Brachycera</taxon>
        <taxon>Muscomorpha</taxon>
        <taxon>Ephydroidea</taxon>
        <taxon>Drosophilidae</taxon>
        <taxon>Drosophila</taxon>
    </lineage>
</organism>